<feature type="coiled-coil region" evidence="1">
    <location>
        <begin position="5"/>
        <end position="32"/>
    </location>
</feature>
<dbReference type="Gene3D" id="3.30.70.1820">
    <property type="entry name" value="L1 transposable element, RRM domain"/>
    <property type="match status" value="1"/>
</dbReference>
<feature type="domain" description="FP protein C-terminal" evidence="2">
    <location>
        <begin position="147"/>
        <end position="196"/>
    </location>
</feature>
<comment type="caution">
    <text evidence="3">The sequence shown here is derived from an EMBL/GenBank/DDBJ whole genome shotgun (WGS) entry which is preliminary data.</text>
</comment>
<dbReference type="InterPro" id="IPR004244">
    <property type="entry name" value="Transposase_22"/>
</dbReference>
<protein>
    <recommendedName>
        <fullName evidence="2">FP protein C-terminal domain-containing protein</fullName>
    </recommendedName>
</protein>
<keyword evidence="4" id="KW-1185">Reference proteome</keyword>
<gene>
    <name evidence="3" type="ORF">EEDITHA_LOCUS20495</name>
</gene>
<accession>A0AAU9V3I7</accession>
<evidence type="ECO:0000313" key="4">
    <source>
        <dbReference type="Proteomes" id="UP001153954"/>
    </source>
</evidence>
<keyword evidence="1" id="KW-0175">Coiled coil</keyword>
<sequence>MKTKLEEKSNTVDLLKRENDALKSTVKDLTSRLNIVEVHMRESNIEINGIPENRNENLMNVVVHLSKIIENPLTEEDIQHVTRVAQFNRTTEKPRSVIVKLRSARHRDAVLASVAQYNKKNPKEKLNTRHLGIGGTSRPIYVSEHLSPTNKALHAATRKKAKEMNYRFTWIRNGKIFVRKDEFGQAKQVKSMDYLNIIN</sequence>
<dbReference type="InterPro" id="IPR057251">
    <property type="entry name" value="FP_C"/>
</dbReference>
<dbReference type="EMBL" id="CAKOGL010000029">
    <property type="protein sequence ID" value="CAH2106352.1"/>
    <property type="molecule type" value="Genomic_DNA"/>
</dbReference>
<evidence type="ECO:0000259" key="2">
    <source>
        <dbReference type="Pfam" id="PF25298"/>
    </source>
</evidence>
<dbReference type="Proteomes" id="UP001153954">
    <property type="component" value="Unassembled WGS sequence"/>
</dbReference>
<dbReference type="AlphaFoldDB" id="A0AAU9V3I7"/>
<organism evidence="3 4">
    <name type="scientific">Euphydryas editha</name>
    <name type="common">Edith's checkerspot</name>
    <dbReference type="NCBI Taxonomy" id="104508"/>
    <lineage>
        <taxon>Eukaryota</taxon>
        <taxon>Metazoa</taxon>
        <taxon>Ecdysozoa</taxon>
        <taxon>Arthropoda</taxon>
        <taxon>Hexapoda</taxon>
        <taxon>Insecta</taxon>
        <taxon>Pterygota</taxon>
        <taxon>Neoptera</taxon>
        <taxon>Endopterygota</taxon>
        <taxon>Lepidoptera</taxon>
        <taxon>Glossata</taxon>
        <taxon>Ditrysia</taxon>
        <taxon>Papilionoidea</taxon>
        <taxon>Nymphalidae</taxon>
        <taxon>Nymphalinae</taxon>
        <taxon>Euphydryas</taxon>
    </lineage>
</organism>
<reference evidence="3" key="1">
    <citation type="submission" date="2022-03" db="EMBL/GenBank/DDBJ databases">
        <authorList>
            <person name="Tunstrom K."/>
        </authorList>
    </citation>
    <scope>NUCLEOTIDE SEQUENCE</scope>
</reference>
<evidence type="ECO:0000256" key="1">
    <source>
        <dbReference type="SAM" id="Coils"/>
    </source>
</evidence>
<dbReference type="PANTHER" id="PTHR11505">
    <property type="entry name" value="L1 TRANSPOSABLE ELEMENT-RELATED"/>
    <property type="match status" value="1"/>
</dbReference>
<proteinExistence type="predicted"/>
<dbReference type="Pfam" id="PF25298">
    <property type="entry name" value="Baculo_FP_2nd"/>
    <property type="match status" value="1"/>
</dbReference>
<evidence type="ECO:0000313" key="3">
    <source>
        <dbReference type="EMBL" id="CAH2106352.1"/>
    </source>
</evidence>
<name>A0AAU9V3I7_EUPED</name>